<feature type="region of interest" description="Disordered" evidence="1">
    <location>
        <begin position="1"/>
        <end position="33"/>
    </location>
</feature>
<keyword evidence="3" id="KW-1185">Reference proteome</keyword>
<name>A0A7W6RDM2_9PROT</name>
<proteinExistence type="predicted"/>
<evidence type="ECO:0000313" key="2">
    <source>
        <dbReference type="EMBL" id="MBB4266634.1"/>
    </source>
</evidence>
<accession>A0A7W6RDM2</accession>
<dbReference type="AlphaFoldDB" id="A0A7W6RDM2"/>
<evidence type="ECO:0000256" key="1">
    <source>
        <dbReference type="SAM" id="MobiDB-lite"/>
    </source>
</evidence>
<feature type="compositionally biased region" description="Basic and acidic residues" evidence="1">
    <location>
        <begin position="7"/>
        <end position="22"/>
    </location>
</feature>
<dbReference type="Proteomes" id="UP000554286">
    <property type="component" value="Unassembled WGS sequence"/>
</dbReference>
<gene>
    <name evidence="2" type="ORF">GGD89_002266</name>
</gene>
<protein>
    <submittedName>
        <fullName evidence="2">Uncharacterized protein</fullName>
    </submittedName>
</protein>
<organism evidence="2 3">
    <name type="scientific">Roseospira visakhapatnamensis</name>
    <dbReference type="NCBI Taxonomy" id="390880"/>
    <lineage>
        <taxon>Bacteria</taxon>
        <taxon>Pseudomonadati</taxon>
        <taxon>Pseudomonadota</taxon>
        <taxon>Alphaproteobacteria</taxon>
        <taxon>Rhodospirillales</taxon>
        <taxon>Rhodospirillaceae</taxon>
        <taxon>Roseospira</taxon>
    </lineage>
</organism>
<sequence length="33" mass="3616">MTSPHPGLDKAERMVGRTRCVEARGPVTQRHAA</sequence>
<dbReference type="EMBL" id="JACIGK010000015">
    <property type="protein sequence ID" value="MBB4266634.1"/>
    <property type="molecule type" value="Genomic_DNA"/>
</dbReference>
<comment type="caution">
    <text evidence="2">The sequence shown here is derived from an EMBL/GenBank/DDBJ whole genome shotgun (WGS) entry which is preliminary data.</text>
</comment>
<reference evidence="2 3" key="1">
    <citation type="submission" date="2020-08" db="EMBL/GenBank/DDBJ databases">
        <title>Genome sequencing of Purple Non-Sulfur Bacteria from various extreme environments.</title>
        <authorList>
            <person name="Mayer M."/>
        </authorList>
    </citation>
    <scope>NUCLEOTIDE SEQUENCE [LARGE SCALE GENOMIC DNA]</scope>
    <source>
        <strain evidence="2 3">JA131</strain>
    </source>
</reference>
<evidence type="ECO:0000313" key="3">
    <source>
        <dbReference type="Proteomes" id="UP000554286"/>
    </source>
</evidence>